<dbReference type="InterPro" id="IPR039052">
    <property type="entry name" value="Antitox_PemI-like"/>
</dbReference>
<dbReference type="SMART" id="SM00966">
    <property type="entry name" value="SpoVT_AbrB"/>
    <property type="match status" value="1"/>
</dbReference>
<name>A0ABS2SWQ3_9BACI</name>
<dbReference type="Proteomes" id="UP001179280">
    <property type="component" value="Unassembled WGS sequence"/>
</dbReference>
<feature type="region of interest" description="Disordered" evidence="2">
    <location>
        <begin position="72"/>
        <end position="91"/>
    </location>
</feature>
<dbReference type="InterPro" id="IPR007159">
    <property type="entry name" value="SpoVT-AbrB_dom"/>
</dbReference>
<evidence type="ECO:0000256" key="1">
    <source>
        <dbReference type="PROSITE-ProRule" id="PRU01076"/>
    </source>
</evidence>
<accession>A0ABS2SWQ3</accession>
<dbReference type="SUPFAM" id="SSF89447">
    <property type="entry name" value="AbrB/MazE/MraZ-like"/>
    <property type="match status" value="1"/>
</dbReference>
<sequence length="91" mass="10091">MDIQHALGGNYMTIAVNQWGNSLAIRIPQSITKSFNLEKGSELVMKVEGNQIILQPVQKKFTAEFAIQDMEGKVPPSEIFPEDGPEGDEMI</sequence>
<dbReference type="PANTHER" id="PTHR40516:SF1">
    <property type="entry name" value="ANTITOXIN CHPS-RELATED"/>
    <property type="match status" value="1"/>
</dbReference>
<dbReference type="Pfam" id="PF04014">
    <property type="entry name" value="MazE_antitoxin"/>
    <property type="match status" value="1"/>
</dbReference>
<evidence type="ECO:0000256" key="2">
    <source>
        <dbReference type="SAM" id="MobiDB-lite"/>
    </source>
</evidence>
<organism evidence="4 5">
    <name type="scientific">Shouchella xiaoxiensis</name>
    <dbReference type="NCBI Taxonomy" id="766895"/>
    <lineage>
        <taxon>Bacteria</taxon>
        <taxon>Bacillati</taxon>
        <taxon>Bacillota</taxon>
        <taxon>Bacilli</taxon>
        <taxon>Bacillales</taxon>
        <taxon>Bacillaceae</taxon>
        <taxon>Shouchella</taxon>
    </lineage>
</organism>
<evidence type="ECO:0000313" key="4">
    <source>
        <dbReference type="EMBL" id="MBM7839961.1"/>
    </source>
</evidence>
<comment type="caution">
    <text evidence="4">The sequence shown here is derived from an EMBL/GenBank/DDBJ whole genome shotgun (WGS) entry which is preliminary data.</text>
</comment>
<dbReference type="PROSITE" id="PS51740">
    <property type="entry name" value="SPOVT_ABRB"/>
    <property type="match status" value="1"/>
</dbReference>
<feature type="compositionally biased region" description="Acidic residues" evidence="2">
    <location>
        <begin position="80"/>
        <end position="91"/>
    </location>
</feature>
<keyword evidence="1" id="KW-0238">DNA-binding</keyword>
<evidence type="ECO:0000313" key="5">
    <source>
        <dbReference type="Proteomes" id="UP001179280"/>
    </source>
</evidence>
<evidence type="ECO:0000259" key="3">
    <source>
        <dbReference type="PROSITE" id="PS51740"/>
    </source>
</evidence>
<protein>
    <submittedName>
        <fullName evidence="4">Antitoxin MazE</fullName>
    </submittedName>
</protein>
<dbReference type="Gene3D" id="2.10.260.10">
    <property type="match status" value="1"/>
</dbReference>
<feature type="domain" description="SpoVT-AbrB" evidence="3">
    <location>
        <begin position="14"/>
        <end position="59"/>
    </location>
</feature>
<dbReference type="EMBL" id="JAFBCV010000010">
    <property type="protein sequence ID" value="MBM7839961.1"/>
    <property type="molecule type" value="Genomic_DNA"/>
</dbReference>
<dbReference type="InterPro" id="IPR037914">
    <property type="entry name" value="SpoVT-AbrB_sf"/>
</dbReference>
<dbReference type="PANTHER" id="PTHR40516">
    <property type="entry name" value="ANTITOXIN CHPS-RELATED"/>
    <property type="match status" value="1"/>
</dbReference>
<proteinExistence type="predicted"/>
<dbReference type="RefSeq" id="WP_204467320.1">
    <property type="nucleotide sequence ID" value="NZ_JAFBCV010000010.1"/>
</dbReference>
<gene>
    <name evidence="4" type="ORF">JOC54_003241</name>
</gene>
<reference evidence="4" key="1">
    <citation type="submission" date="2021-01" db="EMBL/GenBank/DDBJ databases">
        <title>Genomic Encyclopedia of Type Strains, Phase IV (KMG-IV): sequencing the most valuable type-strain genomes for metagenomic binning, comparative biology and taxonomic classification.</title>
        <authorList>
            <person name="Goeker M."/>
        </authorList>
    </citation>
    <scope>NUCLEOTIDE SEQUENCE</scope>
    <source>
        <strain evidence="4">DSM 21943</strain>
    </source>
</reference>
<keyword evidence="5" id="KW-1185">Reference proteome</keyword>